<keyword evidence="3" id="KW-1185">Reference proteome</keyword>
<dbReference type="EMBL" id="JAVIIW010000018">
    <property type="protein sequence ID" value="MDX8480071.1"/>
    <property type="molecule type" value="Genomic_DNA"/>
</dbReference>
<gene>
    <name evidence="2" type="ORF">RFN28_16495</name>
</gene>
<protein>
    <submittedName>
        <fullName evidence="2">Transposase</fullName>
    </submittedName>
</protein>
<reference evidence="2 3" key="1">
    <citation type="submission" date="2023-08" db="EMBL/GenBank/DDBJ databases">
        <title>Implementing the SeqCode for naming new Mesorhizobium species isolated from Vachellia karroo root nodules.</title>
        <authorList>
            <person name="Van Lill M."/>
        </authorList>
    </citation>
    <scope>NUCLEOTIDE SEQUENCE [LARGE SCALE GENOMIC DNA]</scope>
    <source>
        <strain evidence="2 3">VK24D</strain>
    </source>
</reference>
<evidence type="ECO:0000313" key="2">
    <source>
        <dbReference type="EMBL" id="MDX8480071.1"/>
    </source>
</evidence>
<dbReference type="Pfam" id="PF12760">
    <property type="entry name" value="Zn_ribbon_IS1595"/>
    <property type="match status" value="1"/>
</dbReference>
<evidence type="ECO:0000313" key="3">
    <source>
        <dbReference type="Proteomes" id="UP001287059"/>
    </source>
</evidence>
<evidence type="ECO:0000259" key="1">
    <source>
        <dbReference type="Pfam" id="PF12760"/>
    </source>
</evidence>
<name>A0ABU4XZE5_9HYPH</name>
<feature type="domain" description="Transposase zinc-ribbon" evidence="1">
    <location>
        <begin position="13"/>
        <end position="58"/>
    </location>
</feature>
<dbReference type="Proteomes" id="UP001287059">
    <property type="component" value="Unassembled WGS sequence"/>
</dbReference>
<proteinExistence type="predicted"/>
<dbReference type="RefSeq" id="WP_320223318.1">
    <property type="nucleotide sequence ID" value="NZ_JAVIIW010000018.1"/>
</dbReference>
<dbReference type="InterPro" id="IPR024442">
    <property type="entry name" value="Transposase_Zn_ribbon"/>
</dbReference>
<sequence>MTSVDHQSGTAPEQEEAYTTFCQFRWPKTNGEPVCPHCGLLGCYALRRRAFKCSGCRREFLPTCRKERRVH</sequence>
<accession>A0ABU4XZE5</accession>
<comment type="caution">
    <text evidence="2">The sequence shown here is derived from an EMBL/GenBank/DDBJ whole genome shotgun (WGS) entry which is preliminary data.</text>
</comment>
<organism evidence="2 3">
    <name type="scientific">Mesorhizobium album</name>
    <dbReference type="NCBI Taxonomy" id="3072314"/>
    <lineage>
        <taxon>Bacteria</taxon>
        <taxon>Pseudomonadati</taxon>
        <taxon>Pseudomonadota</taxon>
        <taxon>Alphaproteobacteria</taxon>
        <taxon>Hyphomicrobiales</taxon>
        <taxon>Phyllobacteriaceae</taxon>
        <taxon>Mesorhizobium</taxon>
    </lineage>
</organism>